<reference evidence="2 3" key="1">
    <citation type="journal article" date="2009" name="Stand. Genomic Sci.">
        <title>Complete genome sequence of Cryptobacterium curtum type strain (12-3).</title>
        <authorList>
            <person name="Mavrommatis K."/>
            <person name="Pukall R."/>
            <person name="Rohde C."/>
            <person name="Chen F."/>
            <person name="Sims D."/>
            <person name="Brettin T."/>
            <person name="Kuske C."/>
            <person name="Detter J.C."/>
            <person name="Han C."/>
            <person name="Lapidus A."/>
            <person name="Copeland A."/>
            <person name="Glavina Del Rio T."/>
            <person name="Nolan M."/>
            <person name="Lucas S."/>
            <person name="Tice H."/>
            <person name="Cheng J.F."/>
            <person name="Bruce D."/>
            <person name="Goodwin L."/>
            <person name="Pitluck S."/>
            <person name="Ovchinnikova G."/>
            <person name="Pati A."/>
            <person name="Ivanova N."/>
            <person name="Chen A."/>
            <person name="Palaniappan K."/>
            <person name="Chain P."/>
            <person name="D'haeseleer P."/>
            <person name="Goker M."/>
            <person name="Bristow J."/>
            <person name="Eisen J.A."/>
            <person name="Markowitz V."/>
            <person name="Hugenholtz P."/>
            <person name="Rohde M."/>
            <person name="Klenk H.P."/>
            <person name="Kyrpides N.C."/>
        </authorList>
    </citation>
    <scope>NUCLEOTIDE SEQUENCE [LARGE SCALE GENOMIC DNA]</scope>
    <source>
        <strain evidence="3">ATCC 700683 / DSM 15641 / 12-3</strain>
    </source>
</reference>
<keyword evidence="3" id="KW-1185">Reference proteome</keyword>
<dbReference type="KEGG" id="ccu:Ccur_13820"/>
<dbReference type="InterPro" id="IPR052194">
    <property type="entry name" value="MESH1"/>
</dbReference>
<dbReference type="AlphaFoldDB" id="C7MLB0"/>
<accession>C7MLB0</accession>
<proteinExistence type="predicted"/>
<keyword evidence="2" id="KW-0378">Hydrolase</keyword>
<sequence length="203" mass="22641">MENTILDKAIEFATQAHAGQVRKGTSIPYILHPLEAAAICAIVTDDLEVLSAAVLHDVVEDTSATVDKIEQQFGARVATLVAGESENKREDIPAAETWRVRKKETIEHIKSTKDPAVKLICLGDKLSNMRAIHRDFEALGNELWNRFNQKDPAQHAWYYHSLALALESDFGKTAAWRELAMHIDAVFGNVTTSLFMSQEENPE</sequence>
<evidence type="ECO:0000313" key="3">
    <source>
        <dbReference type="Proteomes" id="UP000000954"/>
    </source>
</evidence>
<dbReference type="Pfam" id="PF13328">
    <property type="entry name" value="HD_4"/>
    <property type="match status" value="1"/>
</dbReference>
<evidence type="ECO:0000259" key="1">
    <source>
        <dbReference type="SMART" id="SM00471"/>
    </source>
</evidence>
<dbReference type="eggNOG" id="COG0317">
    <property type="taxonomic scope" value="Bacteria"/>
</dbReference>
<dbReference type="RefSeq" id="WP_015778920.1">
    <property type="nucleotide sequence ID" value="NC_013170.1"/>
</dbReference>
<dbReference type="PANTHER" id="PTHR46246">
    <property type="entry name" value="GUANOSINE-3',5'-BIS(DIPHOSPHATE) 3'-PYROPHOSPHOHYDROLASE MESH1"/>
    <property type="match status" value="1"/>
</dbReference>
<dbReference type="Proteomes" id="UP000000954">
    <property type="component" value="Chromosome"/>
</dbReference>
<gene>
    <name evidence="2" type="ordered locus">Ccur_13820</name>
</gene>
<name>C7MLB0_CRYCD</name>
<dbReference type="HOGENOM" id="CLU_084517_2_0_11"/>
<dbReference type="Gene3D" id="1.10.3210.10">
    <property type="entry name" value="Hypothetical protein af1432"/>
    <property type="match status" value="1"/>
</dbReference>
<evidence type="ECO:0000313" key="2">
    <source>
        <dbReference type="EMBL" id="ACU95057.1"/>
    </source>
</evidence>
<dbReference type="SUPFAM" id="SSF109604">
    <property type="entry name" value="HD-domain/PDEase-like"/>
    <property type="match status" value="1"/>
</dbReference>
<dbReference type="GO" id="GO:0008893">
    <property type="term" value="F:guanosine-3',5'-bis(diphosphate) 3'-diphosphatase activity"/>
    <property type="evidence" value="ECO:0007669"/>
    <property type="project" value="TreeGrafter"/>
</dbReference>
<dbReference type="InterPro" id="IPR003607">
    <property type="entry name" value="HD/PDEase_dom"/>
</dbReference>
<organism evidence="2 3">
    <name type="scientific">Cryptobacterium curtum (strain ATCC 700683 / DSM 15641 / CCUG 43107 / 12-3)</name>
    <dbReference type="NCBI Taxonomy" id="469378"/>
    <lineage>
        <taxon>Bacteria</taxon>
        <taxon>Bacillati</taxon>
        <taxon>Actinomycetota</taxon>
        <taxon>Coriobacteriia</taxon>
        <taxon>Eggerthellales</taxon>
        <taxon>Eggerthellaceae</taxon>
        <taxon>Cryptobacterium</taxon>
    </lineage>
</organism>
<protein>
    <submittedName>
        <fullName evidence="2">Guanosine polyphosphate synthetase/pyrophosphohydrolase</fullName>
    </submittedName>
</protein>
<dbReference type="PANTHER" id="PTHR46246:SF1">
    <property type="entry name" value="GUANOSINE-3',5'-BIS(DIPHOSPHATE) 3'-PYROPHOSPHOHYDROLASE MESH1"/>
    <property type="match status" value="1"/>
</dbReference>
<dbReference type="SMART" id="SM00471">
    <property type="entry name" value="HDc"/>
    <property type="match status" value="1"/>
</dbReference>
<dbReference type="EMBL" id="CP001682">
    <property type="protein sequence ID" value="ACU95057.1"/>
    <property type="molecule type" value="Genomic_DNA"/>
</dbReference>
<feature type="domain" description="HD/PDEase" evidence="1">
    <location>
        <begin position="25"/>
        <end position="138"/>
    </location>
</feature>
<dbReference type="STRING" id="469378.Ccur_13820"/>